<dbReference type="Pfam" id="PF13330">
    <property type="entry name" value="Mucin2_WxxW"/>
    <property type="match status" value="3"/>
</dbReference>
<feature type="compositionally biased region" description="Low complexity" evidence="9">
    <location>
        <begin position="1367"/>
        <end position="1447"/>
    </location>
</feature>
<dbReference type="PROSITE" id="PS01185">
    <property type="entry name" value="CTCK_1"/>
    <property type="match status" value="1"/>
</dbReference>
<evidence type="ECO:0000259" key="11">
    <source>
        <dbReference type="PROSITE" id="PS50184"/>
    </source>
</evidence>
<dbReference type="SUPFAM" id="SSF57603">
    <property type="entry name" value="FnI-like domain"/>
    <property type="match status" value="1"/>
</dbReference>
<dbReference type="InterPro" id="IPR058753">
    <property type="entry name" value="TIL_OTOGL_Mucin"/>
</dbReference>
<evidence type="ECO:0000259" key="12">
    <source>
        <dbReference type="PROSITE" id="PS51233"/>
    </source>
</evidence>
<feature type="domain" description="VWFD" evidence="12">
    <location>
        <begin position="27"/>
        <end position="198"/>
    </location>
</feature>
<keyword evidence="7" id="KW-0325">Glycoprotein</keyword>
<dbReference type="SMART" id="SM00216">
    <property type="entry name" value="VWD"/>
    <property type="match status" value="4"/>
</dbReference>
<feature type="domain" description="VWFD" evidence="12">
    <location>
        <begin position="382"/>
        <end position="556"/>
    </location>
</feature>
<dbReference type="PROSITE" id="PS50184">
    <property type="entry name" value="VWFC_2"/>
    <property type="match status" value="1"/>
</dbReference>
<dbReference type="InterPro" id="IPR025155">
    <property type="entry name" value="WxxW_domain"/>
</dbReference>
<feature type="compositionally biased region" description="Low complexity" evidence="9">
    <location>
        <begin position="1455"/>
        <end position="1478"/>
    </location>
</feature>
<evidence type="ECO:0000259" key="10">
    <source>
        <dbReference type="PROSITE" id="PS01225"/>
    </source>
</evidence>
<evidence type="ECO:0000256" key="7">
    <source>
        <dbReference type="ARBA" id="ARBA00023180"/>
    </source>
</evidence>
<feature type="domain" description="VWFD" evidence="12">
    <location>
        <begin position="2016"/>
        <end position="2089"/>
    </location>
</feature>
<feature type="compositionally biased region" description="Low complexity" evidence="9">
    <location>
        <begin position="1752"/>
        <end position="1797"/>
    </location>
</feature>
<dbReference type="Proteomes" id="UP000000539">
    <property type="component" value="Chromosome 5"/>
</dbReference>
<dbReference type="SUPFAM" id="SSF57567">
    <property type="entry name" value="Serine protease inhibitors"/>
    <property type="match status" value="3"/>
</dbReference>
<name>A0A8V0ZX81_CHICK</name>
<comment type="subcellular location">
    <subcellularLocation>
        <location evidence="1">Secreted</location>
    </subcellularLocation>
</comment>
<evidence type="ECO:0000313" key="14">
    <source>
        <dbReference type="Proteomes" id="UP000000539"/>
    </source>
</evidence>
<dbReference type="PANTHER" id="PTHR11339">
    <property type="entry name" value="EXTRACELLULAR MATRIX GLYCOPROTEIN RELATED"/>
    <property type="match status" value="1"/>
</dbReference>
<feature type="region of interest" description="Disordered" evidence="9">
    <location>
        <begin position="1367"/>
        <end position="1480"/>
    </location>
</feature>
<dbReference type="FunFam" id="2.10.25.10:FF:000674">
    <property type="entry name" value="Mucin-2"/>
    <property type="match status" value="1"/>
</dbReference>
<dbReference type="InterPro" id="IPR014853">
    <property type="entry name" value="VWF/SSPO/ZAN-like_Cys-rich_dom"/>
</dbReference>
<evidence type="ECO:0000256" key="3">
    <source>
        <dbReference type="ARBA" id="ARBA00022729"/>
    </source>
</evidence>
<feature type="compositionally biased region" description="Low complexity" evidence="9">
    <location>
        <begin position="1539"/>
        <end position="1599"/>
    </location>
</feature>
<feature type="compositionally biased region" description="Low complexity" evidence="9">
    <location>
        <begin position="1810"/>
        <end position="1850"/>
    </location>
</feature>
<dbReference type="Pfam" id="PF25962">
    <property type="entry name" value="TIL_OTOGL_Mucin"/>
    <property type="match status" value="1"/>
</dbReference>
<feature type="domain" description="VWFC" evidence="11">
    <location>
        <begin position="2266"/>
        <end position="2340"/>
    </location>
</feature>
<keyword evidence="2" id="KW-0964">Secreted</keyword>
<dbReference type="CDD" id="cd19941">
    <property type="entry name" value="TIL"/>
    <property type="match status" value="3"/>
</dbReference>
<dbReference type="SMART" id="SM00832">
    <property type="entry name" value="C8"/>
    <property type="match status" value="4"/>
</dbReference>
<dbReference type="SMART" id="SM00215">
    <property type="entry name" value="VWC_out"/>
    <property type="match status" value="2"/>
</dbReference>
<dbReference type="GeneTree" id="ENSGT00940000156289"/>
<evidence type="ECO:0000256" key="6">
    <source>
        <dbReference type="ARBA" id="ARBA00023157"/>
    </source>
</evidence>
<dbReference type="Pfam" id="PF08742">
    <property type="entry name" value="C8"/>
    <property type="match status" value="4"/>
</dbReference>
<evidence type="ECO:0000313" key="13">
    <source>
        <dbReference type="Ensembl" id="ENSGALP00010035496.1"/>
    </source>
</evidence>
<keyword evidence="14" id="KW-1185">Reference proteome</keyword>
<feature type="compositionally biased region" description="Low complexity" evidence="9">
    <location>
        <begin position="1607"/>
        <end position="1630"/>
    </location>
</feature>
<evidence type="ECO:0000256" key="5">
    <source>
        <dbReference type="ARBA" id="ARBA00023008"/>
    </source>
</evidence>
<reference evidence="13" key="1">
    <citation type="submission" date="2020-11" db="EMBL/GenBank/DDBJ databases">
        <title>Gallus gallus (Chicken) genome, bGalGal1, GRCg7b, maternal haplotype autosomes + Z &amp; W.</title>
        <authorList>
            <person name="Warren W."/>
            <person name="Formenti G."/>
            <person name="Fedrigo O."/>
            <person name="Haase B."/>
            <person name="Mountcastle J."/>
            <person name="Balacco J."/>
            <person name="Tracey A."/>
            <person name="Schneider V."/>
            <person name="Okimoto R."/>
            <person name="Cheng H."/>
            <person name="Hawken R."/>
            <person name="Howe K."/>
            <person name="Jarvis E.D."/>
        </authorList>
    </citation>
    <scope>NUCLEOTIDE SEQUENCE [LARGE SCALE GENOMIC DNA]</scope>
    <source>
        <strain evidence="13">Broiler</strain>
    </source>
</reference>
<feature type="domain" description="CTCK" evidence="10">
    <location>
        <begin position="2461"/>
        <end position="2578"/>
    </location>
</feature>
<evidence type="ECO:0000256" key="2">
    <source>
        <dbReference type="ARBA" id="ARBA00022525"/>
    </source>
</evidence>
<dbReference type="PANTHER" id="PTHR11339:SF371">
    <property type="entry name" value="MUCIN-2"/>
    <property type="match status" value="1"/>
</dbReference>
<dbReference type="InterPro" id="IPR002919">
    <property type="entry name" value="TIL_dom"/>
</dbReference>
<keyword evidence="5" id="KW-0186">Copper</keyword>
<dbReference type="Pfam" id="PF01826">
    <property type="entry name" value="TIL"/>
    <property type="match status" value="1"/>
</dbReference>
<feature type="region of interest" description="Disordered" evidence="9">
    <location>
        <begin position="1752"/>
        <end position="1850"/>
    </location>
</feature>
<reference evidence="13" key="2">
    <citation type="submission" date="2025-08" db="UniProtKB">
        <authorList>
            <consortium name="Ensembl"/>
        </authorList>
    </citation>
    <scope>IDENTIFICATION</scope>
    <source>
        <strain evidence="13">broiler</strain>
    </source>
</reference>
<sequence length="2595" mass="283809">MQHLDIYRGWGGNELQSIRRTRNHGHYVCSTWGNNHFKTFDGDIYQFPGMCEYNFVSDCQDSYREFSVHIQRALNSNNHPEIQYILITVTDFTVYLKPKLAVVDGRIVKTPYYSSGLLIESNDIYTKVYAKLGLILIWNQEDALMVELDSKFGNQTCGLCGDYNGVPIYNEFISGVASYNSITYGNLQKISKPNDECEDPDETRALPSCNEHREECEKLLTSSAFADCHSRLNLEMYIQACMQDKCACKGNEDSFCLCSTISEYSRQCSHAGGRPGEWRTENFCYKTCPGNMVYRESSSPCMDTCSHLEVSSLCEEHYMDGCFCPEGTVYDDITENGCIPVSQCSCRLHGKGYSPGETITNECEECTCDSGRWTCKDLPCPGTCSVEGGSHIKTFDGKKYTFHGDCYYVLAKSAVNDTHALLAELAPCGSSDGQTCLKTVVLLVDDKKNVVVFRSDGSVSLNEMTVNVPHVSASFSVFKPSSYYLIVHTSFGLQLQIQLSPVMQLFVTADQSVQDIQGLCGNFNGMEGDDFKTTNGLVEATGSAFANTWKAQPTCADQAEKLEDPCTLSIESANYAEHWCSLLKNSEGPFARCHSVIDPAEYYKRCKYDTCLCKDNEECLCAALSSYSRACAFKGIILGGWRQSVCSDEVSACPGNQVFLYNLTMCQQTCRSIADGEKYCLQDFAPVDGCGCPDNTYLDNQDTCVPISKCPCYYKGSYLEPGEYVTKDGERWYVLLHRITECPSNKTYFDCNASPDWTSRTPVQLRCGTSQTDLYQGECVSGCVCPEGLFDDGRGGCVEEEDCPCIHNSDWYNHGQSITVDCNTCTCQKGIWSCTKNVCYGTCMIYGSGHYITFDGKFYDFDGSCEYVATQDYCGDKNSGGSFSIITENVPCGTTGVTCSKAIKMFIGKTELKLENKDYKEIQRDVGDDVHYQNKTVGLYLVIEASNGVMLIWDKKTTVFIKLTPDYKGKVCGLCGNFDDKANNDFTSRNGLQETNALTFGNSWKQSSVCPDVTEEIKPCDLKPHRKSWAEKECSLILSEIFKICHSKVNPSPFYDACVHDACSCDSGGDCDCFCSAVAAYAQECTKAQACVFWRSPDICPIFCDYYNPRNECEWHYEPCGSNVMTCRMLYNVSTNFSVPYLEGCYPRCPHEKPVYNEETKECVAADECWCYHNGKPVIIGGEIPTEENCTKWYVKIYEVGQTVATIKDGDICTTYVCAENGSVVPGSTYPCPLTTSPSTITTSPGTSTLTTIGKFSTEISDTEPMSFLAWFDVSNPEEDGGDYETYDAIRIEHGNKICAAPENIECRAKDSPDKTLEELGQKVECNVTYGLICKNEEQDASIWHLCYNYEIRVNCCEWHEIPCDAGPSSTPTASSVTTGTTVPTTTTQQSTTITTIPTPTATTTIFTSTVSSTAATTTPTGSAPTTTSGTMPSSSTIGSTVSTTPVTSPPSPSPTSVSTSTPRPTPTTSVTRPPTSTEGNCLAVVPRKVECDVNTGLICKNKDQTTGGVIPMPVCLNYQIKVCCAPPLSPECTTAVTTTTTGETSTTVSLSPTTSTRYTPSVSSTTSPPTPTGSAPTTTSGTTPSSSTIGSTVSTTPVTSPPSPSPTSVSTSTPGPTPTTSVTRPPTSTEGNCLAVVPVSDCIWTDWIDVSYPWFGPEGGDDETFETIQNKIPSWNCTKVENVSCRAEKFPDIPIEDLGQKVECDVNTGLICKNKDQTTGGVIPMPVCLNYQIKVCCAPPLSPECTTAVTTTTTGETSTTVSLSPTTSTRYTPSVSSTTSPPTPTGSSTASVSTPVNTQSTGASSPLLTPSGSMSPPSVSTVPSTVTTSGTTPTKPFTTTSGTTSSSFSTVTATTITTSEIVSSGSASTSGTTPASSTVTVSGSSTYSTLTTLSTLSSTASSSSNCTISPNETHAVSEFNYVYFYYCINVSSLTQSDCFIRLSFFLSFFLTSFQIQPGESWWLCNCTKAICVENNTVVIVPVICEPPPKPTCSNGLAPVQVIDDDLCCWHWECDCYCTGWGDPHYMTFDGLYYSYQGNCTYVLVEEIEKRVDNFGVYIDNYHCDARDIVSCPRALIVRHETQEVLILKVFFEFFFLLPILGICNNNTADDCRLPNGNIAENCETMADYWQVVDPSKPQCSPGLVPTKAPSTTTGKPCKESSLCELLWGSVFEKCREVVKPDKYYAACVFDSCTLPDLDLECSSLQIYAAICADQNVCVDWRSHTNGVCCKYLAIYHELPQNETSIKQIEGCFCPNGTMLFDSGVDVCVNTCGEFYYFTWFGEKFTADCQDCVCLEGGNGIVCEPHKCPEQNKKSCSGKGFYEVTVVNSEDPCCPTVTCKCNTSLCTTEPPKCTLGFEVFSYIPSDECCPVYKCVFVDKCHNCFCTNEVNISTQLNVISCERIPCNTYCEPGYELQHVQGECCGKCVQTKCVIHTSHSSNLILNPGEFINDPYNNCTIYSCTSIKNQLISSTSEITCPAFNEESCKPGTVTFLPNGCCKTCKYVGVPELTIQKMNLILKSAHFIMYSVEASSMEHSCSCCKEVETSMKEVELKCPSGHSITHKYVYVESCGCQDTQCIVPESSERYPKEINWTAF</sequence>
<dbReference type="Gene3D" id="2.10.25.10">
    <property type="entry name" value="Laminin"/>
    <property type="match status" value="3"/>
</dbReference>
<keyword evidence="4" id="KW-0677">Repeat</keyword>
<keyword evidence="6" id="KW-1015">Disulfide bond</keyword>
<dbReference type="InterPro" id="IPR001846">
    <property type="entry name" value="VWF_type-D"/>
</dbReference>
<dbReference type="InterPro" id="IPR036084">
    <property type="entry name" value="Ser_inhib-like_sf"/>
</dbReference>
<evidence type="ECO:0000256" key="1">
    <source>
        <dbReference type="ARBA" id="ARBA00004613"/>
    </source>
</evidence>
<evidence type="ECO:0000256" key="9">
    <source>
        <dbReference type="SAM" id="MobiDB-lite"/>
    </source>
</evidence>
<dbReference type="InterPro" id="IPR050780">
    <property type="entry name" value="Mucin_vWF_Thrombospondin_sf"/>
</dbReference>
<dbReference type="InterPro" id="IPR006207">
    <property type="entry name" value="Cys_knot_C"/>
</dbReference>
<evidence type="ECO:0000256" key="4">
    <source>
        <dbReference type="ARBA" id="ARBA00022737"/>
    </source>
</evidence>
<feature type="domain" description="VWFD" evidence="12">
    <location>
        <begin position="841"/>
        <end position="1011"/>
    </location>
</feature>
<dbReference type="Pfam" id="PF23244">
    <property type="entry name" value="VWF"/>
    <property type="match status" value="1"/>
</dbReference>
<organism evidence="13 14">
    <name type="scientific">Gallus gallus</name>
    <name type="common">Chicken</name>
    <dbReference type="NCBI Taxonomy" id="9031"/>
    <lineage>
        <taxon>Eukaryota</taxon>
        <taxon>Metazoa</taxon>
        <taxon>Chordata</taxon>
        <taxon>Craniata</taxon>
        <taxon>Vertebrata</taxon>
        <taxon>Euteleostomi</taxon>
        <taxon>Archelosauria</taxon>
        <taxon>Archosauria</taxon>
        <taxon>Dinosauria</taxon>
        <taxon>Saurischia</taxon>
        <taxon>Theropoda</taxon>
        <taxon>Coelurosauria</taxon>
        <taxon>Aves</taxon>
        <taxon>Neognathae</taxon>
        <taxon>Galloanserae</taxon>
        <taxon>Galliformes</taxon>
        <taxon>Phasianidae</taxon>
        <taxon>Phasianinae</taxon>
        <taxon>Gallus</taxon>
    </lineage>
</organism>
<dbReference type="InterPro" id="IPR001007">
    <property type="entry name" value="VWF_dom"/>
</dbReference>
<accession>A0A8V0ZX81</accession>
<dbReference type="Pfam" id="PF00094">
    <property type="entry name" value="VWD"/>
    <property type="match status" value="4"/>
</dbReference>
<feature type="region of interest" description="Disordered" evidence="9">
    <location>
        <begin position="1863"/>
        <end position="1884"/>
    </location>
</feature>
<protein>
    <submittedName>
        <fullName evidence="13">Mucin 2, oligomeric mucus/gel-forming</fullName>
    </submittedName>
</protein>
<evidence type="ECO:0000256" key="8">
    <source>
        <dbReference type="PROSITE-ProRule" id="PRU00039"/>
    </source>
</evidence>
<reference evidence="13" key="3">
    <citation type="submission" date="2025-09" db="UniProtKB">
        <authorList>
            <consortium name="Ensembl"/>
        </authorList>
    </citation>
    <scope>IDENTIFICATION</scope>
    <source>
        <strain evidence="13">broiler</strain>
    </source>
</reference>
<dbReference type="SMART" id="SM00214">
    <property type="entry name" value="VWC"/>
    <property type="match status" value="3"/>
</dbReference>
<proteinExistence type="predicted"/>
<keyword evidence="3" id="KW-0732">Signal</keyword>
<feature type="compositionally biased region" description="Polar residues" evidence="9">
    <location>
        <begin position="1798"/>
        <end position="1809"/>
    </location>
</feature>
<dbReference type="PROSITE" id="PS01208">
    <property type="entry name" value="VWFC_1"/>
    <property type="match status" value="2"/>
</dbReference>
<feature type="region of interest" description="Disordered" evidence="9">
    <location>
        <begin position="1539"/>
        <end position="1632"/>
    </location>
</feature>
<dbReference type="FunFam" id="2.10.25.10:FF:000153">
    <property type="entry name" value="MUC5B isoform 1"/>
    <property type="match status" value="1"/>
</dbReference>
<dbReference type="GO" id="GO:0005576">
    <property type="term" value="C:extracellular region"/>
    <property type="evidence" value="ECO:0007669"/>
    <property type="project" value="UniProtKB-SubCell"/>
</dbReference>
<dbReference type="PROSITE" id="PS51233">
    <property type="entry name" value="VWFD"/>
    <property type="match status" value="4"/>
</dbReference>
<dbReference type="SMART" id="SM00041">
    <property type="entry name" value="CT"/>
    <property type="match status" value="1"/>
</dbReference>
<dbReference type="Ensembl" id="ENSGALT00010058415.1">
    <property type="protein sequence ID" value="ENSGALP00010035496.1"/>
    <property type="gene ID" value="ENSGALG00010023823.1"/>
</dbReference>
<dbReference type="PROSITE" id="PS01225">
    <property type="entry name" value="CTCK_2"/>
    <property type="match status" value="1"/>
</dbReference>
<comment type="caution">
    <text evidence="8">Lacks conserved residue(s) required for the propagation of feature annotation.</text>
</comment>